<dbReference type="Proteomes" id="UP001630127">
    <property type="component" value="Unassembled WGS sequence"/>
</dbReference>
<protein>
    <recommendedName>
        <fullName evidence="2">Pectinesterase inhibitor domain-containing protein</fullName>
    </recommendedName>
</protein>
<dbReference type="EMBL" id="JBJUIK010000007">
    <property type="protein sequence ID" value="KAL3522283.1"/>
    <property type="molecule type" value="Genomic_DNA"/>
</dbReference>
<dbReference type="NCBIfam" id="TIGR01614">
    <property type="entry name" value="PME_inhib"/>
    <property type="match status" value="1"/>
</dbReference>
<dbReference type="SUPFAM" id="SSF101148">
    <property type="entry name" value="Plant invertase/pectin methylesterase inhibitor"/>
    <property type="match status" value="1"/>
</dbReference>
<feature type="domain" description="Pectinesterase inhibitor" evidence="2">
    <location>
        <begin position="50"/>
        <end position="134"/>
    </location>
</feature>
<evidence type="ECO:0000259" key="2">
    <source>
        <dbReference type="Pfam" id="PF04043"/>
    </source>
</evidence>
<accession>A0ABD2ZSN1</accession>
<dbReference type="AlphaFoldDB" id="A0ABD2ZSN1"/>
<dbReference type="Pfam" id="PF04043">
    <property type="entry name" value="PMEI"/>
    <property type="match status" value="1"/>
</dbReference>
<dbReference type="Gene3D" id="1.20.140.40">
    <property type="entry name" value="Invertase/pectin methylesterase inhibitor family protein"/>
    <property type="match status" value="1"/>
</dbReference>
<keyword evidence="4" id="KW-1185">Reference proteome</keyword>
<keyword evidence="1" id="KW-0732">Signal</keyword>
<feature type="chain" id="PRO_5044753453" description="Pectinesterase inhibitor domain-containing protein" evidence="1">
    <location>
        <begin position="28"/>
        <end position="197"/>
    </location>
</feature>
<feature type="signal peptide" evidence="1">
    <location>
        <begin position="1"/>
        <end position="27"/>
    </location>
</feature>
<dbReference type="PANTHER" id="PTHR31890:SF9">
    <property type="entry name" value="PLANT INVERTASE_PECTIN METHYLESTERASE INHIBITOR SUPERFAMILY PROTEIN"/>
    <property type="match status" value="1"/>
</dbReference>
<evidence type="ECO:0000256" key="1">
    <source>
        <dbReference type="SAM" id="SignalP"/>
    </source>
</evidence>
<name>A0ABD2ZSN1_9GENT</name>
<dbReference type="InterPro" id="IPR006501">
    <property type="entry name" value="Pectinesterase_inhib_dom"/>
</dbReference>
<reference evidence="3 4" key="1">
    <citation type="submission" date="2024-11" db="EMBL/GenBank/DDBJ databases">
        <title>A near-complete genome assembly of Cinchona calisaya.</title>
        <authorList>
            <person name="Lian D.C."/>
            <person name="Zhao X.W."/>
            <person name="Wei L."/>
        </authorList>
    </citation>
    <scope>NUCLEOTIDE SEQUENCE [LARGE SCALE GENOMIC DNA]</scope>
    <source>
        <tissue evidence="3">Nenye</tissue>
    </source>
</reference>
<comment type="caution">
    <text evidence="3">The sequence shown here is derived from an EMBL/GenBank/DDBJ whole genome shotgun (WGS) entry which is preliminary data.</text>
</comment>
<dbReference type="InterPro" id="IPR035513">
    <property type="entry name" value="Invertase/methylesterase_inhib"/>
</dbReference>
<proteinExistence type="predicted"/>
<organism evidence="3 4">
    <name type="scientific">Cinchona calisaya</name>
    <dbReference type="NCBI Taxonomy" id="153742"/>
    <lineage>
        <taxon>Eukaryota</taxon>
        <taxon>Viridiplantae</taxon>
        <taxon>Streptophyta</taxon>
        <taxon>Embryophyta</taxon>
        <taxon>Tracheophyta</taxon>
        <taxon>Spermatophyta</taxon>
        <taxon>Magnoliopsida</taxon>
        <taxon>eudicotyledons</taxon>
        <taxon>Gunneridae</taxon>
        <taxon>Pentapetalae</taxon>
        <taxon>asterids</taxon>
        <taxon>lamiids</taxon>
        <taxon>Gentianales</taxon>
        <taxon>Rubiaceae</taxon>
        <taxon>Cinchonoideae</taxon>
        <taxon>Cinchoneae</taxon>
        <taxon>Cinchona</taxon>
    </lineage>
</organism>
<evidence type="ECO:0000313" key="3">
    <source>
        <dbReference type="EMBL" id="KAL3522283.1"/>
    </source>
</evidence>
<dbReference type="PANTHER" id="PTHR31890">
    <property type="entry name" value="PLANT INVERTASE/PECTIN METHYLESTERASE INHIBITOR SUPERFAMILY PROTEIN"/>
    <property type="match status" value="1"/>
</dbReference>
<evidence type="ECO:0000313" key="4">
    <source>
        <dbReference type="Proteomes" id="UP001630127"/>
    </source>
</evidence>
<gene>
    <name evidence="3" type="ORF">ACH5RR_015117</name>
</gene>
<sequence length="197" mass="21633">MVSKTSLLLCVAIFMTLFISSSPTTYAENADSSGVEATKPAPRPTEPYKYVDEFCKKSRTRGFCKRVLKSDPWSASANNSVDLLFISGDLAVSYANKTKEYMAYLLKSNATKPELISILKHCISKYDRGISELLTMPKELVYDPALPSYDALLGSDALKDCGNALKSGEMVDKSILSIHKTATAYVWLCVDIAMTIS</sequence>